<comment type="caution">
    <text evidence="10">The sequence shown here is derived from an EMBL/GenBank/DDBJ whole genome shotgun (WGS) entry which is preliminary data.</text>
</comment>
<evidence type="ECO:0000256" key="7">
    <source>
        <dbReference type="PROSITE-ProRule" id="PRU01373"/>
    </source>
</evidence>
<dbReference type="Proteomes" id="UP001165460">
    <property type="component" value="Unassembled WGS sequence"/>
</dbReference>
<dbReference type="PANTHER" id="PTHR36699">
    <property type="entry name" value="LD-TRANSPEPTIDASE"/>
    <property type="match status" value="1"/>
</dbReference>
<evidence type="ECO:0000256" key="2">
    <source>
        <dbReference type="ARBA" id="ARBA00005992"/>
    </source>
</evidence>
<accession>A0ABS9ZWK2</accession>
<dbReference type="SUPFAM" id="SSF141523">
    <property type="entry name" value="L,D-transpeptidase catalytic domain-like"/>
    <property type="match status" value="1"/>
</dbReference>
<dbReference type="PANTHER" id="PTHR36699:SF1">
    <property type="entry name" value="L,D-TRANSPEPTIDASE YAFK-RELATED"/>
    <property type="match status" value="1"/>
</dbReference>
<dbReference type="Pfam" id="PF03734">
    <property type="entry name" value="YkuD"/>
    <property type="match status" value="1"/>
</dbReference>
<dbReference type="RefSeq" id="WP_243361369.1">
    <property type="nucleotide sequence ID" value="NZ_JALGBH010000002.1"/>
</dbReference>
<reference evidence="10" key="1">
    <citation type="submission" date="2022-03" db="EMBL/GenBank/DDBJ databases">
        <authorList>
            <person name="Woo C.Y."/>
        </authorList>
    </citation>
    <scope>NUCLEOTIDE SEQUENCE</scope>
    <source>
        <strain evidence="10">CYS-01</strain>
    </source>
</reference>
<evidence type="ECO:0000256" key="8">
    <source>
        <dbReference type="SAM" id="SignalP"/>
    </source>
</evidence>
<feature type="active site" description="Proton donor/acceptor" evidence="7">
    <location>
        <position position="154"/>
    </location>
</feature>
<sequence>MKKVIVFLYILMLAMKVDAQNSFKTYQIGFDRVKTAYELKWNMLSNELKQFKAGNSFQLLMIAYKQENKLELWLKSRDEKQFRLFKTYDFCKFSGTLGPKVMEGDLQTPEGFYTINVFNPLSSFHLSLGVDYPNQVDLARTGKDRKPGGDIYIHGACETVGCIPLTDDKIREVYVLAVEAKNAGQENIPVYIFPFKMEDDNMQKYAKSFPQNLTFWQNLKKGYDYFNQHKRLLQISQQNGQYLIK</sequence>
<keyword evidence="3" id="KW-0808">Transferase</keyword>
<keyword evidence="8" id="KW-0732">Signal</keyword>
<dbReference type="InterPro" id="IPR005490">
    <property type="entry name" value="LD_TPept_cat_dom"/>
</dbReference>
<evidence type="ECO:0000256" key="5">
    <source>
        <dbReference type="ARBA" id="ARBA00022984"/>
    </source>
</evidence>
<name>A0ABS9ZWK2_9SPHI</name>
<evidence type="ECO:0000256" key="4">
    <source>
        <dbReference type="ARBA" id="ARBA00022960"/>
    </source>
</evidence>
<dbReference type="EMBL" id="JALGBH010000002">
    <property type="protein sequence ID" value="MCJ0742682.1"/>
    <property type="molecule type" value="Genomic_DNA"/>
</dbReference>
<feature type="active site" description="Nucleophile" evidence="7">
    <location>
        <position position="162"/>
    </location>
</feature>
<comment type="pathway">
    <text evidence="1 7">Cell wall biogenesis; peptidoglycan biosynthesis.</text>
</comment>
<evidence type="ECO:0000256" key="3">
    <source>
        <dbReference type="ARBA" id="ARBA00022679"/>
    </source>
</evidence>
<feature type="chain" id="PRO_5047371027" evidence="8">
    <location>
        <begin position="20"/>
        <end position="245"/>
    </location>
</feature>
<dbReference type="PROSITE" id="PS52029">
    <property type="entry name" value="LD_TPASE"/>
    <property type="match status" value="1"/>
</dbReference>
<comment type="similarity">
    <text evidence="2">Belongs to the YkuD family.</text>
</comment>
<dbReference type="CDD" id="cd16913">
    <property type="entry name" value="YkuD_like"/>
    <property type="match status" value="1"/>
</dbReference>
<organism evidence="10 11">
    <name type="scientific">Pedobacter montanisoli</name>
    <dbReference type="NCBI Taxonomy" id="2923277"/>
    <lineage>
        <taxon>Bacteria</taxon>
        <taxon>Pseudomonadati</taxon>
        <taxon>Bacteroidota</taxon>
        <taxon>Sphingobacteriia</taxon>
        <taxon>Sphingobacteriales</taxon>
        <taxon>Sphingobacteriaceae</taxon>
        <taxon>Pedobacter</taxon>
    </lineage>
</organism>
<gene>
    <name evidence="10" type="ORF">MMF97_08165</name>
</gene>
<protein>
    <submittedName>
        <fullName evidence="10">L,D-transpeptidase family protein</fullName>
    </submittedName>
</protein>
<proteinExistence type="inferred from homology"/>
<evidence type="ECO:0000256" key="6">
    <source>
        <dbReference type="ARBA" id="ARBA00023316"/>
    </source>
</evidence>
<evidence type="ECO:0000313" key="11">
    <source>
        <dbReference type="Proteomes" id="UP001165460"/>
    </source>
</evidence>
<dbReference type="InterPro" id="IPR038063">
    <property type="entry name" value="Transpep_catalytic_dom"/>
</dbReference>
<keyword evidence="5 7" id="KW-0573">Peptidoglycan synthesis</keyword>
<feature type="signal peptide" evidence="8">
    <location>
        <begin position="1"/>
        <end position="19"/>
    </location>
</feature>
<keyword evidence="6 7" id="KW-0961">Cell wall biogenesis/degradation</keyword>
<keyword evidence="4 7" id="KW-0133">Cell shape</keyword>
<keyword evidence="11" id="KW-1185">Reference proteome</keyword>
<evidence type="ECO:0000259" key="9">
    <source>
        <dbReference type="PROSITE" id="PS52029"/>
    </source>
</evidence>
<evidence type="ECO:0000313" key="10">
    <source>
        <dbReference type="EMBL" id="MCJ0742682.1"/>
    </source>
</evidence>
<evidence type="ECO:0000256" key="1">
    <source>
        <dbReference type="ARBA" id="ARBA00004752"/>
    </source>
</evidence>
<feature type="domain" description="L,D-TPase catalytic" evidence="9">
    <location>
        <begin position="59"/>
        <end position="193"/>
    </location>
</feature>